<organism evidence="4 5">
    <name type="scientific">Pseudonocardia alaniniphila</name>
    <dbReference type="NCBI Taxonomy" id="75291"/>
    <lineage>
        <taxon>Bacteria</taxon>
        <taxon>Bacillati</taxon>
        <taxon>Actinomycetota</taxon>
        <taxon>Actinomycetes</taxon>
        <taxon>Pseudonocardiales</taxon>
        <taxon>Pseudonocardiaceae</taxon>
        <taxon>Pseudonocardia</taxon>
    </lineage>
</organism>
<dbReference type="Pfam" id="PF00291">
    <property type="entry name" value="PALP"/>
    <property type="match status" value="1"/>
</dbReference>
<dbReference type="Gene3D" id="3.40.50.1100">
    <property type="match status" value="2"/>
</dbReference>
<dbReference type="PANTHER" id="PTHR10314">
    <property type="entry name" value="CYSTATHIONINE BETA-SYNTHASE"/>
    <property type="match status" value="1"/>
</dbReference>
<dbReference type="InterPro" id="IPR050214">
    <property type="entry name" value="Cys_Synth/Cystath_Beta-Synth"/>
</dbReference>
<dbReference type="RefSeq" id="WP_241038148.1">
    <property type="nucleotide sequence ID" value="NZ_BAAAJF010000019.1"/>
</dbReference>
<keyword evidence="2" id="KW-0663">Pyridoxal phosphate</keyword>
<proteinExistence type="predicted"/>
<reference evidence="4 5" key="1">
    <citation type="submission" date="2022-03" db="EMBL/GenBank/DDBJ databases">
        <title>Pseudonocardia alaer sp. nov., a novel actinomycete isolated from reed forest soil.</title>
        <authorList>
            <person name="Wang L."/>
        </authorList>
    </citation>
    <scope>NUCLEOTIDE SEQUENCE [LARGE SCALE GENOMIC DNA]</scope>
    <source>
        <strain evidence="4 5">Y-16303</strain>
    </source>
</reference>
<accession>A0ABS9TGK1</accession>
<protein>
    <submittedName>
        <fullName evidence="4">Pyridoxal-phosphate dependent enzyme</fullName>
    </submittedName>
</protein>
<comment type="caution">
    <text evidence="4">The sequence shown here is derived from an EMBL/GenBank/DDBJ whole genome shotgun (WGS) entry which is preliminary data.</text>
</comment>
<evidence type="ECO:0000313" key="4">
    <source>
        <dbReference type="EMBL" id="MCH6167670.1"/>
    </source>
</evidence>
<feature type="domain" description="Tryptophan synthase beta chain-like PALP" evidence="3">
    <location>
        <begin position="29"/>
        <end position="281"/>
    </location>
</feature>
<evidence type="ECO:0000313" key="5">
    <source>
        <dbReference type="Proteomes" id="UP001299970"/>
    </source>
</evidence>
<dbReference type="EMBL" id="JAKXMK010000015">
    <property type="protein sequence ID" value="MCH6167670.1"/>
    <property type="molecule type" value="Genomic_DNA"/>
</dbReference>
<dbReference type="InterPro" id="IPR001926">
    <property type="entry name" value="TrpB-like_PALP"/>
</dbReference>
<gene>
    <name evidence="4" type="ORF">MMF94_18445</name>
</gene>
<evidence type="ECO:0000256" key="2">
    <source>
        <dbReference type="ARBA" id="ARBA00022898"/>
    </source>
</evidence>
<dbReference type="InterPro" id="IPR036052">
    <property type="entry name" value="TrpB-like_PALP_sf"/>
</dbReference>
<dbReference type="Proteomes" id="UP001299970">
    <property type="component" value="Unassembled WGS sequence"/>
</dbReference>
<evidence type="ECO:0000256" key="1">
    <source>
        <dbReference type="ARBA" id="ARBA00001933"/>
    </source>
</evidence>
<keyword evidence="5" id="KW-1185">Reference proteome</keyword>
<comment type="cofactor">
    <cofactor evidence="1">
        <name>pyridoxal 5'-phosphate</name>
        <dbReference type="ChEBI" id="CHEBI:597326"/>
    </cofactor>
</comment>
<evidence type="ECO:0000259" key="3">
    <source>
        <dbReference type="Pfam" id="PF00291"/>
    </source>
</evidence>
<name>A0ABS9TGK1_9PSEU</name>
<sequence length="346" mass="37815">MHRHYAEAIADPDLIQVERGVVCLRFEIMKVRSALGAVRHLLDAGLVRRGDTLVDSSSGIYAHALALACHRYGMRCHIVGSTTVDRTLRLQLEILGATLEQVSPSADLKLDQNLRVQRVGELLLEHPDYHWMRQYHDGVHYIGYRSVAETVGQELPAGPLTVVGGVGTGASTGALATYLRQSGRDVQLVGIQPFGSVTFGAEHTSDPDMIIAGIGSSIEFRNVRRDLYDRMHWMAFTYARAGAVALLRDSGVFAGLSAGAAYLVARHERYRDPDRTVVFLSPDTGHRYVDAAFDGHEHVPAVDSLAPRTVERVEDLVLPWSATAVLPGSRGAASRDERSERAGARS</sequence>
<dbReference type="SUPFAM" id="SSF53686">
    <property type="entry name" value="Tryptophan synthase beta subunit-like PLP-dependent enzymes"/>
    <property type="match status" value="1"/>
</dbReference>